<keyword evidence="5" id="KW-0511">Multifunctional enzyme</keyword>
<dbReference type="SUPFAM" id="SSF53901">
    <property type="entry name" value="Thiolase-like"/>
    <property type="match status" value="1"/>
</dbReference>
<sequence>MAVPTRVYVFGDQTFDIADLLTKLIHTYDDPVLSDFFERATSALKREVARLGRDQQQECPPFASLIDLVPRWRSSTLNPALCQALTCICQLAAFMREHGAQGRPYPTPQNSCLTGLCTGSLSAVASSCASSSSDLLHLGVETVKVAFRVGACAWDFGTRLSNSRDEIGRYQSWTAALSGVSHDDVAATLKEFSSERSLAKTTSPYISARIAPTAVSVSAAPRIITSLLSETPLGKKLVSRLPITAPYHAGHLYTAENVDAILADLKATEGHTTWPSLSLPIISSVTGEFIPTASFPDALEVVVNDCLRNTIRWDLTPAALAAFIKGTSPDASFSINSIATSAESLRPAIQKILGSTNGITTSITPTSIDQQSVGVTGPAAKSKLAIVGMSGRFPKARSMNGFWDVLNNGVDCHEIVPAARWPHETHVNNVANPAKNVSGTGFGCWLHDAAEFDARYFNMSPREAPQVDPAQRMALLTATEALEQAGIVPNRTASTEKTRVGVYFGSTSNDWMETNSAQDIDTYFIPGGNRAFIPGRINYHFKFSGPSYTIDTACSSSLAALHLACNALWKGEIDTAIVGGTNVLTNPDMTAGLDRGHFLSRTGNCKTFDEGADGYCRGEAVATAILKRLDDAIADKDPVKACILAISTNHNAEAESITRPHVGAQRELFDKVLGQAGINAANISYCELHGTGTQAGDAGETASVINTLAPLDGPYARTESQPLYIGAAKANIGHGEAAAGVTSLAKVLLMLENNTIPPHCGIKTKINSKIPELSIRNTYIANKSTPWVRPKGGVRQIMLNNFSAAGGNTAMILEDAPEIAYPSDADVRSSHVVVVSAKTPVSLENNLKNLIDWIDNTETDDLTLPRLSYTTTARRIHHPHRVVAVGSNLAEIRMSLQLSLDTKDGANRSKTAPSYVFSFTGQGAQFTGMGADYYARLPDFRADIDQYDQIIRQLELPSIKALFREPETAFKDATPTMLQLAAVCLQMALFRFWTSLGVQPKAVVGHSLGEYSALYAAGVLSQADVLSLVGRRAELLETHCEEGSHAMLAIRSSALGLTSLLGEPGKDYEVSCVNGKESIVLGGTKEQMNNIRPKLGRKLSHTFLEVPYAYHTAQVEPILTSLSTIARGIKFNDPVIPVISPAVGKVIHKAEEFPQDFISRHCRGTVNMHDALTVAKQEGLLDERMMGIEIGPAPVVCKMVKEVAGPAFQTFASMRQGDDSWKHLTLALSKFQAAGATIDWNAYNKDFESAQQVLQIPAYSWEYKEYWKQYVNDWSLRKGDAPLRIVTGGLDSSSIQKVIKDELANDGGELIVESDLIRPDLHPMVQGHHVYGVPLCTPSVYADISLTIGEHVKNILGGGQNVGVEVGKMTIQSALVANEEGRPQILRAVGKINHKERTVHITFHSVNKDGKATEQHSNCMVRLYDVDKVKKAALAKVPEVQGRMKALHDQTRSTGGTFRFSKAMIYKMIGKLADFDPNYRGLSEITLDNDNMEATGFVTFKNVLNEGKFHTNPAFIDALSQLGGFVMNANEGVDLDKELFVNHGWENFQLFEPISPTMNYHSHVKMAEGADKLWSGDVFIFDDANKLVAVFTGVQLQGVPKRLMEIIVNGAKKRLGSLLGPAPAGSAPAKAAPAPKKAAAPAPAPAPAAIHTAAKTVTKTVAVAPKASGESPAVVTAMSIISEESGIALPELTDDSRFDDIGVDSLLSLMVSSRIRDDIGIDLDSAVFMEVTTIGNFKAHLRGLSGHMETVTETVVEEVEVPAAASAAAPVAAPAPTPLPTAVPVAEVNSEAWNSVLSIISEESGLGVSDLTPETCFNDIGVDSLLSLVICSRLRDELEIDIPDRALFMDYTTVEALKNHIVGVGSPSETDVSTPGSVNSPALSASSSVSDMRDLMTPFTPATEWSDDDNVKGFFDSKPRLKKSVSFEVVEQEQAPSVKPAWSIVLQGSPKRCHNKFFLFPDGCGAATSYVKIPKVSDSTAVIGFNSPYMKNPWEMNNHTLSEVLASYLAGVRKHQEHGPYHLGGWSAGGILAYAVAQELLRSGEEIATLTLIDSPAPADGLDRLPKRFFDHCTSVGIFGSEVINDGNGAPTKVPDWLMPHFEATIELLHDYKAPVWPQDRKMPDVNIIWAGDCAFDGEKYALLPGATAEDEDTEGMKFLTEKRTDLGPGRWQELFPGKELKCVVSEGEHHFSMMRGKGAEGLRDFIKESIGV</sequence>
<dbReference type="SUPFAM" id="SSF47336">
    <property type="entry name" value="ACP-like"/>
    <property type="match status" value="2"/>
</dbReference>
<dbReference type="NCBIfam" id="TIGR04532">
    <property type="entry name" value="PT_fungal_PKS"/>
    <property type="match status" value="1"/>
</dbReference>
<dbReference type="InterPro" id="IPR030918">
    <property type="entry name" value="PT_fungal_PKS"/>
</dbReference>
<proteinExistence type="predicted"/>
<dbReference type="GO" id="GO:0006633">
    <property type="term" value="P:fatty acid biosynthetic process"/>
    <property type="evidence" value="ECO:0007669"/>
    <property type="project" value="InterPro"/>
</dbReference>
<keyword evidence="12" id="KW-1185">Reference proteome</keyword>
<dbReference type="InterPro" id="IPR042104">
    <property type="entry name" value="PKS_dehydratase_sf"/>
</dbReference>
<dbReference type="PANTHER" id="PTHR43775:SF40">
    <property type="entry name" value="NORSOLORINIC ACID SYNTHASE STCA"/>
    <property type="match status" value="1"/>
</dbReference>
<dbReference type="Pfam" id="PF14765">
    <property type="entry name" value="PS-DH"/>
    <property type="match status" value="1"/>
</dbReference>
<dbReference type="InterPro" id="IPR020841">
    <property type="entry name" value="PKS_Beta-ketoAc_synthase_dom"/>
</dbReference>
<evidence type="ECO:0000256" key="2">
    <source>
        <dbReference type="ARBA" id="ARBA00022553"/>
    </source>
</evidence>
<feature type="region of interest" description="N-terminal hotdog fold" evidence="6">
    <location>
        <begin position="1296"/>
        <end position="1428"/>
    </location>
</feature>
<dbReference type="SUPFAM" id="SSF53474">
    <property type="entry name" value="alpha/beta-Hydrolases"/>
    <property type="match status" value="1"/>
</dbReference>
<dbReference type="InterPro" id="IPR018201">
    <property type="entry name" value="Ketoacyl_synth_AS"/>
</dbReference>
<dbReference type="Gene3D" id="3.40.47.10">
    <property type="match status" value="1"/>
</dbReference>
<dbReference type="InterPro" id="IPR020806">
    <property type="entry name" value="PKS_PP-bd"/>
</dbReference>
<dbReference type="PROSITE" id="PS00012">
    <property type="entry name" value="PHOSPHOPANTETHEINE"/>
    <property type="match status" value="1"/>
</dbReference>
<dbReference type="PANTHER" id="PTHR43775">
    <property type="entry name" value="FATTY ACID SYNTHASE"/>
    <property type="match status" value="1"/>
</dbReference>
<dbReference type="PROSITE" id="PS50075">
    <property type="entry name" value="CARRIER"/>
    <property type="match status" value="2"/>
</dbReference>
<evidence type="ECO:0000313" key="11">
    <source>
        <dbReference type="EMBL" id="PSK53765.1"/>
    </source>
</evidence>
<evidence type="ECO:0000256" key="1">
    <source>
        <dbReference type="ARBA" id="ARBA00022450"/>
    </source>
</evidence>
<evidence type="ECO:0000256" key="5">
    <source>
        <dbReference type="ARBA" id="ARBA00023268"/>
    </source>
</evidence>
<feature type="region of interest" description="Disordered" evidence="7">
    <location>
        <begin position="1626"/>
        <end position="1645"/>
    </location>
</feature>
<dbReference type="InterPro" id="IPR050091">
    <property type="entry name" value="PKS_NRPS_Biosynth_Enz"/>
</dbReference>
<feature type="domain" description="Ketosynthase family 3 (KS3)" evidence="9">
    <location>
        <begin position="381"/>
        <end position="815"/>
    </location>
</feature>
<protein>
    <submittedName>
        <fullName evidence="11">Beta-ketoacyl-acyl-carrier-protein synthase II</fullName>
    </submittedName>
</protein>
<dbReference type="STRING" id="40998.A0A2P7ZZY0"/>
<evidence type="ECO:0000259" key="10">
    <source>
        <dbReference type="PROSITE" id="PS52019"/>
    </source>
</evidence>
<comment type="caution">
    <text evidence="11">The sequence shown here is derived from an EMBL/GenBank/DDBJ whole genome shotgun (WGS) entry which is preliminary data.</text>
</comment>
<dbReference type="Pfam" id="PF00975">
    <property type="entry name" value="Thioesterase"/>
    <property type="match status" value="1"/>
</dbReference>
<dbReference type="InterPro" id="IPR001031">
    <property type="entry name" value="Thioesterase"/>
</dbReference>
<dbReference type="GO" id="GO:0031177">
    <property type="term" value="F:phosphopantetheine binding"/>
    <property type="evidence" value="ECO:0007669"/>
    <property type="project" value="InterPro"/>
</dbReference>
<dbReference type="Proteomes" id="UP000243723">
    <property type="component" value="Unassembled WGS sequence"/>
</dbReference>
<dbReference type="InterPro" id="IPR009081">
    <property type="entry name" value="PP-bd_ACP"/>
</dbReference>
<dbReference type="Pfam" id="PF16073">
    <property type="entry name" value="SAT"/>
    <property type="match status" value="1"/>
</dbReference>
<name>A0A2P7ZZY0_9PEZI</name>
<dbReference type="PROSITE" id="PS52004">
    <property type="entry name" value="KS3_2"/>
    <property type="match status" value="1"/>
</dbReference>
<evidence type="ECO:0000256" key="7">
    <source>
        <dbReference type="SAM" id="MobiDB-lite"/>
    </source>
</evidence>
<dbReference type="InterPro" id="IPR016039">
    <property type="entry name" value="Thiolase-like"/>
</dbReference>
<evidence type="ECO:0000259" key="9">
    <source>
        <dbReference type="PROSITE" id="PS52004"/>
    </source>
</evidence>
<dbReference type="InterPro" id="IPR016035">
    <property type="entry name" value="Acyl_Trfase/lysoPLipase"/>
</dbReference>
<dbReference type="GO" id="GO:0004315">
    <property type="term" value="F:3-oxoacyl-[acyl-carrier-protein] synthase activity"/>
    <property type="evidence" value="ECO:0007669"/>
    <property type="project" value="InterPro"/>
</dbReference>
<feature type="domain" description="PKS/mFAS DH" evidence="10">
    <location>
        <begin position="1296"/>
        <end position="1605"/>
    </location>
</feature>
<dbReference type="InterPro" id="IPR006162">
    <property type="entry name" value="Ppantetheine_attach_site"/>
</dbReference>
<dbReference type="Pfam" id="PF22621">
    <property type="entry name" value="CurL-like_PKS_C"/>
    <property type="match status" value="1"/>
</dbReference>
<gene>
    <name evidence="11" type="ORF">B9Z65_7571</name>
</gene>
<dbReference type="Gene3D" id="1.10.1200.10">
    <property type="entry name" value="ACP-like"/>
    <property type="match status" value="2"/>
</dbReference>
<dbReference type="CDD" id="cd00833">
    <property type="entry name" value="PKS"/>
    <property type="match status" value="1"/>
</dbReference>
<accession>A0A2P7ZZY0</accession>
<dbReference type="FunFam" id="1.10.1200.10:FF:000011">
    <property type="entry name" value="Sterigmatocystin biosynthesis polyketide synthase"/>
    <property type="match status" value="2"/>
</dbReference>
<dbReference type="InterPro" id="IPR032088">
    <property type="entry name" value="SAT"/>
</dbReference>
<dbReference type="Gene3D" id="3.30.70.3290">
    <property type="match status" value="1"/>
</dbReference>
<dbReference type="SMART" id="SM00825">
    <property type="entry name" value="PKS_KS"/>
    <property type="match status" value="1"/>
</dbReference>
<dbReference type="GO" id="GO:0004312">
    <property type="term" value="F:fatty acid synthase activity"/>
    <property type="evidence" value="ECO:0007669"/>
    <property type="project" value="TreeGrafter"/>
</dbReference>
<evidence type="ECO:0000313" key="12">
    <source>
        <dbReference type="Proteomes" id="UP000243723"/>
    </source>
</evidence>
<dbReference type="InterPro" id="IPR049900">
    <property type="entry name" value="PKS_mFAS_DH"/>
</dbReference>
<evidence type="ECO:0000256" key="4">
    <source>
        <dbReference type="ARBA" id="ARBA00022737"/>
    </source>
</evidence>
<keyword evidence="1" id="KW-0596">Phosphopantetheine</keyword>
<keyword evidence="4" id="KW-0677">Repeat</keyword>
<dbReference type="InterPro" id="IPR014031">
    <property type="entry name" value="Ketoacyl_synth_C"/>
</dbReference>
<dbReference type="InterPro" id="IPR029058">
    <property type="entry name" value="AB_hydrolase_fold"/>
</dbReference>
<feature type="active site" description="Proton donor; for dehydratase activity" evidence="6">
    <location>
        <position position="1517"/>
    </location>
</feature>
<dbReference type="Gene3D" id="3.40.50.1820">
    <property type="entry name" value="alpha/beta hydrolase"/>
    <property type="match status" value="1"/>
</dbReference>
<dbReference type="SMART" id="SM00823">
    <property type="entry name" value="PKS_PP"/>
    <property type="match status" value="2"/>
</dbReference>
<feature type="domain" description="Carrier" evidence="8">
    <location>
        <begin position="1783"/>
        <end position="1865"/>
    </location>
</feature>
<dbReference type="Pfam" id="PF00109">
    <property type="entry name" value="ketoacyl-synt"/>
    <property type="match status" value="1"/>
</dbReference>
<dbReference type="Pfam" id="PF00550">
    <property type="entry name" value="PP-binding"/>
    <property type="match status" value="2"/>
</dbReference>
<dbReference type="SUPFAM" id="SSF52151">
    <property type="entry name" value="FabD/lysophospholipase-like"/>
    <property type="match status" value="2"/>
</dbReference>
<dbReference type="InterPro" id="IPR036736">
    <property type="entry name" value="ACP-like_sf"/>
</dbReference>
<dbReference type="SMART" id="SM00827">
    <property type="entry name" value="PKS_AT"/>
    <property type="match status" value="1"/>
</dbReference>
<keyword evidence="3" id="KW-0808">Transferase</keyword>
<feature type="domain" description="Carrier" evidence="8">
    <location>
        <begin position="1668"/>
        <end position="1745"/>
    </location>
</feature>
<dbReference type="Gene3D" id="3.10.129.110">
    <property type="entry name" value="Polyketide synthase dehydratase"/>
    <property type="match status" value="1"/>
</dbReference>
<dbReference type="EMBL" id="NHZQ01000087">
    <property type="protein sequence ID" value="PSK53765.1"/>
    <property type="molecule type" value="Genomic_DNA"/>
</dbReference>
<dbReference type="PROSITE" id="PS52019">
    <property type="entry name" value="PKS_MFAS_DH"/>
    <property type="match status" value="1"/>
</dbReference>
<dbReference type="Gene3D" id="3.40.366.10">
    <property type="entry name" value="Malonyl-Coenzyme A Acyl Carrier Protein, domain 2"/>
    <property type="match status" value="2"/>
</dbReference>
<dbReference type="Pfam" id="PF02801">
    <property type="entry name" value="Ketoacyl-synt_C"/>
    <property type="match status" value="1"/>
</dbReference>
<dbReference type="OrthoDB" id="329835at2759"/>
<dbReference type="GO" id="GO:0044550">
    <property type="term" value="P:secondary metabolite biosynthetic process"/>
    <property type="evidence" value="ECO:0007669"/>
    <property type="project" value="UniProtKB-ARBA"/>
</dbReference>
<evidence type="ECO:0000256" key="3">
    <source>
        <dbReference type="ARBA" id="ARBA00022679"/>
    </source>
</evidence>
<keyword evidence="2" id="KW-0597">Phosphoprotein</keyword>
<dbReference type="PROSITE" id="PS00606">
    <property type="entry name" value="KS3_1"/>
    <property type="match status" value="1"/>
</dbReference>
<dbReference type="InterPro" id="IPR014030">
    <property type="entry name" value="Ketoacyl_synth_N"/>
</dbReference>
<feature type="active site" description="Proton acceptor; for dehydratase activity" evidence="6">
    <location>
        <position position="1328"/>
    </location>
</feature>
<reference evidence="11 12" key="1">
    <citation type="submission" date="2017-05" db="EMBL/GenBank/DDBJ databases">
        <title>Draft genome sequence of Elsinoe australis.</title>
        <authorList>
            <person name="Cheng Q."/>
        </authorList>
    </citation>
    <scope>NUCLEOTIDE SEQUENCE [LARGE SCALE GENOMIC DNA]</scope>
    <source>
        <strain evidence="11 12">NL1</strain>
    </source>
</reference>
<evidence type="ECO:0000256" key="6">
    <source>
        <dbReference type="PROSITE-ProRule" id="PRU01363"/>
    </source>
</evidence>
<organism evidence="11 12">
    <name type="scientific">Elsinoe australis</name>
    <dbReference type="NCBI Taxonomy" id="40998"/>
    <lineage>
        <taxon>Eukaryota</taxon>
        <taxon>Fungi</taxon>
        <taxon>Dikarya</taxon>
        <taxon>Ascomycota</taxon>
        <taxon>Pezizomycotina</taxon>
        <taxon>Dothideomycetes</taxon>
        <taxon>Dothideomycetidae</taxon>
        <taxon>Myriangiales</taxon>
        <taxon>Elsinoaceae</taxon>
        <taxon>Elsinoe</taxon>
    </lineage>
</organism>
<evidence type="ECO:0000259" key="8">
    <source>
        <dbReference type="PROSITE" id="PS50075"/>
    </source>
</evidence>
<dbReference type="InterPro" id="IPR001227">
    <property type="entry name" value="Ac_transferase_dom_sf"/>
</dbReference>
<dbReference type="Pfam" id="PF00698">
    <property type="entry name" value="Acyl_transf_1"/>
    <property type="match status" value="1"/>
</dbReference>
<dbReference type="InterPro" id="IPR014043">
    <property type="entry name" value="Acyl_transferase_dom"/>
</dbReference>
<feature type="region of interest" description="C-terminal hotdog fold" evidence="6">
    <location>
        <begin position="1456"/>
        <end position="1605"/>
    </location>
</feature>
<dbReference type="InterPro" id="IPR049551">
    <property type="entry name" value="PKS_DH_C"/>
</dbReference>